<keyword evidence="5" id="KW-0472">Membrane</keyword>
<feature type="domain" description="Trypanosome variant surface glycoprotein A-type N-terminal" evidence="9">
    <location>
        <begin position="9"/>
        <end position="395"/>
    </location>
</feature>
<organism evidence="10 11">
    <name type="scientific">Trypanosoma brucei equiperdum</name>
    <dbReference type="NCBI Taxonomy" id="630700"/>
    <lineage>
        <taxon>Eukaryota</taxon>
        <taxon>Discoba</taxon>
        <taxon>Euglenozoa</taxon>
        <taxon>Kinetoplastea</taxon>
        <taxon>Metakinetoplastina</taxon>
        <taxon>Trypanosomatida</taxon>
        <taxon>Trypanosomatidae</taxon>
        <taxon>Trypanosoma</taxon>
    </lineage>
</organism>
<keyword evidence="6" id="KW-0325">Glycoprotein</keyword>
<sequence length="488" mass="51584">MASTRQQFLICVGLISAARGQAKDAVHIPKAQITKPCEAATYLRTLVTNADNILKVATSKVLETGRAAAQAQVLATAATGARAAAAALIAAKLHQTHLAALESLTEATTNTTEGIAAASRLAGAQELAAEVAKAKIADFPRTLLATAVTSSDKTMLVAKPELAPTKHAACFETESERERLKTTGPEQTAGATTITLITLKPTTPGTAVGQALTICGHASNGAIGSTSDCTSGTHTNIGLKDGNIFSAAPLTATRANRDKSMESAAVYEETAIPTQKTLEPDLKKIKKLEDTIGKLSSISAAAEPTQLATSDDLKETIAKALGGEKASYGNTQTKNKVDAFLKELFGDKAENVKTTIEKDLKDLKPPKAAIGGNGDKKLETINDPKELADAQIYYTVRHFVEEQEEKKKNQANPSYPSKTEKASEPSKSADECKKHTTNENCKKKKGCDFDDKNPEGEKCFPKENSSTPTAGSNSVLMKKAHLFLAVCF</sequence>
<dbReference type="AlphaFoldDB" id="A0A3L6KR06"/>
<evidence type="ECO:0000256" key="6">
    <source>
        <dbReference type="ARBA" id="ARBA00023180"/>
    </source>
</evidence>
<evidence type="ECO:0000313" key="11">
    <source>
        <dbReference type="Proteomes" id="UP000266743"/>
    </source>
</evidence>
<evidence type="ECO:0000256" key="5">
    <source>
        <dbReference type="ARBA" id="ARBA00023136"/>
    </source>
</evidence>
<dbReference type="EMBL" id="QSBY01000016">
    <property type="protein sequence ID" value="RHW67002.1"/>
    <property type="molecule type" value="Genomic_DNA"/>
</dbReference>
<evidence type="ECO:0000259" key="9">
    <source>
        <dbReference type="Pfam" id="PF00913"/>
    </source>
</evidence>
<dbReference type="Pfam" id="PF00913">
    <property type="entry name" value="Trypan_glycop"/>
    <property type="match status" value="1"/>
</dbReference>
<evidence type="ECO:0000256" key="1">
    <source>
        <dbReference type="ARBA" id="ARBA00002523"/>
    </source>
</evidence>
<reference evidence="10 11" key="1">
    <citation type="submission" date="2018-09" db="EMBL/GenBank/DDBJ databases">
        <title>whole genome sequence of T. equiperdum IVM-t1 strain.</title>
        <authorList>
            <person name="Suganuma K."/>
        </authorList>
    </citation>
    <scope>NUCLEOTIDE SEQUENCE [LARGE SCALE GENOMIC DNA]</scope>
    <source>
        <strain evidence="10 11">IVM-t1</strain>
    </source>
</reference>
<comment type="caution">
    <text evidence="10">The sequence shown here is derived from an EMBL/GenBank/DDBJ whole genome shotgun (WGS) entry which is preliminary data.</text>
</comment>
<gene>
    <name evidence="10" type="ORF">DPX39_000065700</name>
</gene>
<accession>A0A3L6KR06</accession>
<keyword evidence="7" id="KW-0449">Lipoprotein</keyword>
<keyword evidence="3" id="KW-1003">Cell membrane</keyword>
<evidence type="ECO:0000256" key="7">
    <source>
        <dbReference type="ARBA" id="ARBA00023288"/>
    </source>
</evidence>
<dbReference type="Gene3D" id="1.10.470.10">
    <property type="entry name" value="Variant Surface Glycoprotein, subunit A, domain 2"/>
    <property type="match status" value="1"/>
</dbReference>
<evidence type="ECO:0000313" key="10">
    <source>
        <dbReference type="EMBL" id="RHW67002.1"/>
    </source>
</evidence>
<comment type="function">
    <text evidence="1">VSG forms a coat on the surface of the parasite. The trypanosome evades the immune response of the host by expressing a series of antigenically distinct VSGs from an estimated 1000 VSG genes.</text>
</comment>
<dbReference type="GO" id="GO:0005886">
    <property type="term" value="C:plasma membrane"/>
    <property type="evidence" value="ECO:0007669"/>
    <property type="project" value="UniProtKB-SubCell"/>
</dbReference>
<dbReference type="SUPFAM" id="SSF58087">
    <property type="entry name" value="Variant surface glycoprotein (N-terminal domain)"/>
    <property type="match status" value="1"/>
</dbReference>
<dbReference type="Proteomes" id="UP000266743">
    <property type="component" value="Unassembled WGS sequence"/>
</dbReference>
<feature type="region of interest" description="Disordered" evidence="8">
    <location>
        <begin position="404"/>
        <end position="474"/>
    </location>
</feature>
<feature type="compositionally biased region" description="Basic and acidic residues" evidence="8">
    <location>
        <begin position="418"/>
        <end position="461"/>
    </location>
</feature>
<evidence type="ECO:0000256" key="8">
    <source>
        <dbReference type="SAM" id="MobiDB-lite"/>
    </source>
</evidence>
<keyword evidence="4" id="KW-0336">GPI-anchor</keyword>
<dbReference type="InterPro" id="IPR001812">
    <property type="entry name" value="Trypano_VSG_A_N_dom"/>
</dbReference>
<evidence type="ECO:0000256" key="4">
    <source>
        <dbReference type="ARBA" id="ARBA00022622"/>
    </source>
</evidence>
<evidence type="ECO:0000256" key="3">
    <source>
        <dbReference type="ARBA" id="ARBA00022475"/>
    </source>
</evidence>
<dbReference type="SUPFAM" id="SSF118251">
    <property type="entry name" value="Variant surface glycoprotein MITAT 1.2, VSG 221, C-terminal domain"/>
    <property type="match status" value="1"/>
</dbReference>
<comment type="subcellular location">
    <subcellularLocation>
        <location evidence="2">Cell membrane</location>
        <topology evidence="2">Lipid-anchor</topology>
        <topology evidence="2">GPI-anchor</topology>
    </subcellularLocation>
</comment>
<feature type="compositionally biased region" description="Polar residues" evidence="8">
    <location>
        <begin position="463"/>
        <end position="474"/>
    </location>
</feature>
<dbReference type="Gene3D" id="3.90.150.10">
    <property type="entry name" value="Variant Surface Glycoprotein, subunit A domain 1"/>
    <property type="match status" value="1"/>
</dbReference>
<protein>
    <submittedName>
        <fullName evidence="10">Trypanosome variant surface glycoprotein (A-type)</fullName>
    </submittedName>
</protein>
<name>A0A3L6KR06_9TRYP</name>
<evidence type="ECO:0000256" key="2">
    <source>
        <dbReference type="ARBA" id="ARBA00004609"/>
    </source>
</evidence>
<proteinExistence type="predicted"/>
<dbReference type="InterPro" id="IPR027446">
    <property type="entry name" value="VSG_C_dom_sf"/>
</dbReference>
<dbReference type="GO" id="GO:0042783">
    <property type="term" value="P:symbiont-mediated evasion of host immune response"/>
    <property type="evidence" value="ECO:0007669"/>
    <property type="project" value="InterPro"/>
</dbReference>
<dbReference type="GO" id="GO:0098552">
    <property type="term" value="C:side of membrane"/>
    <property type="evidence" value="ECO:0007669"/>
    <property type="project" value="UniProtKB-KW"/>
</dbReference>